<feature type="region of interest" description="Disordered" evidence="1">
    <location>
        <begin position="289"/>
        <end position="513"/>
    </location>
</feature>
<protein>
    <recommendedName>
        <fullName evidence="4">Integrase catalytic domain-containing protein</fullName>
    </recommendedName>
</protein>
<dbReference type="PANTHER" id="PTHR31363:SF0">
    <property type="entry name" value="TRAF3-INTERACTING PROTEIN 1"/>
    <property type="match status" value="1"/>
</dbReference>
<feature type="compositionally biased region" description="Basic and acidic residues" evidence="1">
    <location>
        <begin position="420"/>
        <end position="434"/>
    </location>
</feature>
<feature type="compositionally biased region" description="Basic and acidic residues" evidence="1">
    <location>
        <begin position="298"/>
        <end position="320"/>
    </location>
</feature>
<feature type="region of interest" description="Disordered" evidence="1">
    <location>
        <begin position="575"/>
        <end position="620"/>
    </location>
</feature>
<feature type="region of interest" description="Disordered" evidence="1">
    <location>
        <begin position="970"/>
        <end position="992"/>
    </location>
</feature>
<reference evidence="2 3" key="1">
    <citation type="submission" date="2024-02" db="EMBL/GenBank/DDBJ databases">
        <authorList>
            <person name="Chen Y."/>
            <person name="Shah S."/>
            <person name="Dougan E. K."/>
            <person name="Thang M."/>
            <person name="Chan C."/>
        </authorList>
    </citation>
    <scope>NUCLEOTIDE SEQUENCE [LARGE SCALE GENOMIC DNA]</scope>
</reference>
<dbReference type="InterPro" id="IPR036397">
    <property type="entry name" value="RNaseH_sf"/>
</dbReference>
<feature type="compositionally biased region" description="Basic residues" evidence="1">
    <location>
        <begin position="1040"/>
        <end position="1052"/>
    </location>
</feature>
<feature type="compositionally biased region" description="Basic and acidic residues" evidence="1">
    <location>
        <begin position="32"/>
        <end position="60"/>
    </location>
</feature>
<feature type="compositionally biased region" description="Basic residues" evidence="1">
    <location>
        <begin position="405"/>
        <end position="419"/>
    </location>
</feature>
<feature type="compositionally biased region" description="Low complexity" evidence="1">
    <location>
        <begin position="18"/>
        <end position="31"/>
    </location>
</feature>
<feature type="compositionally biased region" description="Basic and acidic residues" evidence="1">
    <location>
        <begin position="1029"/>
        <end position="1039"/>
    </location>
</feature>
<evidence type="ECO:0008006" key="4">
    <source>
        <dbReference type="Google" id="ProtNLM"/>
    </source>
</evidence>
<feature type="non-terminal residue" evidence="2">
    <location>
        <position position="1349"/>
    </location>
</feature>
<dbReference type="Proteomes" id="UP001642484">
    <property type="component" value="Unassembled WGS sequence"/>
</dbReference>
<evidence type="ECO:0000256" key="1">
    <source>
        <dbReference type="SAM" id="MobiDB-lite"/>
    </source>
</evidence>
<feature type="region of interest" description="Disordered" evidence="1">
    <location>
        <begin position="225"/>
        <end position="270"/>
    </location>
</feature>
<evidence type="ECO:0000313" key="3">
    <source>
        <dbReference type="Proteomes" id="UP001642484"/>
    </source>
</evidence>
<name>A0ABP0L928_9DINO</name>
<dbReference type="Gene3D" id="3.30.420.10">
    <property type="entry name" value="Ribonuclease H-like superfamily/Ribonuclease H"/>
    <property type="match status" value="1"/>
</dbReference>
<keyword evidence="3" id="KW-1185">Reference proteome</keyword>
<dbReference type="InterPro" id="IPR018799">
    <property type="entry name" value="TRAF3IP1"/>
</dbReference>
<feature type="compositionally biased region" description="Basic and acidic residues" evidence="1">
    <location>
        <begin position="159"/>
        <end position="178"/>
    </location>
</feature>
<dbReference type="EMBL" id="CAXAMN010011370">
    <property type="protein sequence ID" value="CAK9035104.1"/>
    <property type="molecule type" value="Genomic_DNA"/>
</dbReference>
<evidence type="ECO:0000313" key="2">
    <source>
        <dbReference type="EMBL" id="CAK9035104.1"/>
    </source>
</evidence>
<feature type="region of interest" description="Disordered" evidence="1">
    <location>
        <begin position="1029"/>
        <end position="1055"/>
    </location>
</feature>
<feature type="compositionally biased region" description="Basic and acidic residues" evidence="1">
    <location>
        <begin position="111"/>
        <end position="120"/>
    </location>
</feature>
<proteinExistence type="predicted"/>
<organism evidence="2 3">
    <name type="scientific">Durusdinium trenchii</name>
    <dbReference type="NCBI Taxonomy" id="1381693"/>
    <lineage>
        <taxon>Eukaryota</taxon>
        <taxon>Sar</taxon>
        <taxon>Alveolata</taxon>
        <taxon>Dinophyceae</taxon>
        <taxon>Suessiales</taxon>
        <taxon>Symbiodiniaceae</taxon>
        <taxon>Durusdinium</taxon>
    </lineage>
</organism>
<sequence length="1349" mass="150797">MKRFTSADFNRMLAEGQGRSSVADSGAGSSGDRLRLIEENYKLRDQLKRQEGKETRERSRSPNRKVKRESTDEEEERIIRENKRRDRSKSRRARSTKPERRTPKGSVGVFLKEKAARSEETPTASEGVPQKASDGTSPKKPDKRRPREPAYPPGVKAMESPEEREANKREREESEKKEKKPKVKAMPSKVKAKPKAPDSKSDAKPANSGFTSGALGMLRSALASNLSSEIETEEDPDKKAELEKQKKELQRDTPRQSIKITEDNMRDQSFHDSRYYADVAAGKPHHIAWKNEKGRRRTILDRRSGLVDRASEKLELDDKWHSKHNAPGTGKKRKDLDGLNADVDTEVVEDRKDKSKPIERRDEAVPLSRKERESFQQFPDDEKAVLERPATRKAAEPRIRGKDYYKRKREARKERKRQAKHEAERTRQRRHSWDDQYNNWQEDEEEEAPEVHDSGSEPNETDEERSDSELNSFSAPPNASFGEPHVVEERSYKTASAESLADEGGVVLRGTDANGSSKILEGRVTGVHRTLASGAKVAKHRHIALGARGGLLIPKDSKAGKEYSAFTDKLYKKHEGMTPDAPAASAGAPDEESGEEVGEEQAQVIVKRSPADPTAQEDEEGRIPHVSLDYCYMNAGQEKRSDSEGDGILPCLIVKCHKTGRYWANVVPSKGADLFSVVWLKACLNETGLNELGLKSDNEPAILALKGKVKEESKLKIHMVEAPVEDHQANGYIEVGVRELKRQVRAILSDLQERLGFEVEPSHPCMMWLPRHAAYLLTRFRIGPDGKTPYERTFGKKWRTCLVSFGEHILFRPRPLRDGRRHDLAPRVSMGMYVGTGLRNNDVFVMTARGIVKGNTIARRPPEDQFKYEDWSELRGVPWRLEAREPGEVRVDLPVVAGPMTRPPVEEVIPRNLYVTKSDIDKFGYTPLCPGCEAQLMGTGRRAHNPECRFRIESELMKTEEGKQRIEAAKTRIDAGRRPKAPRVGGGAGEPEVVEAASVPALVGVPEPDAEMASGEAVGEPLERVARRELEDRGEDPGSPKKKQKSAVRRTKRSSEADIEELHHQMQDEATAGAVVDDEGAAVMGPLPSAGSTDPQPPRVPVAAPDISSGGSGAMDLGHLSDCLCSVLRDARKKGNVQKTASEIFSPPRVSAQAQLVGLSQRLQEGKKHLRTSVRAYRVQMDAGRYFLHEHPKGARSWEEPVIKELRNDPRVYEVVGPMCRWKMESEDARDKGLVKKETRWLTNSPHLARTLSGVCSNSQGKTWHRRVNLINGRARSAQVYPPLLVRGILEALRNQLAEDGEFSQALNSLGAGPVPDAAPVIDEEQEVFDHLPSADVTVFAILCRKARV</sequence>
<feature type="compositionally biased region" description="Basic and acidic residues" evidence="1">
    <location>
        <begin position="137"/>
        <end position="148"/>
    </location>
</feature>
<feature type="compositionally biased region" description="Basic and acidic residues" evidence="1">
    <location>
        <begin position="348"/>
        <end position="404"/>
    </location>
</feature>
<dbReference type="PANTHER" id="PTHR31363">
    <property type="entry name" value="TRAF3-INTERACTING PROTEIN 1"/>
    <property type="match status" value="1"/>
</dbReference>
<comment type="caution">
    <text evidence="2">The sequence shown here is derived from an EMBL/GenBank/DDBJ whole genome shotgun (WGS) entry which is preliminary data.</text>
</comment>
<accession>A0ABP0L928</accession>
<feature type="region of interest" description="Disordered" evidence="1">
    <location>
        <begin position="1"/>
        <end position="213"/>
    </location>
</feature>
<gene>
    <name evidence="2" type="ORF">CCMP2556_LOCUS19772</name>
</gene>
<feature type="compositionally biased region" description="Acidic residues" evidence="1">
    <location>
        <begin position="589"/>
        <end position="599"/>
    </location>
</feature>
<feature type="compositionally biased region" description="Basic residues" evidence="1">
    <location>
        <begin position="85"/>
        <end position="95"/>
    </location>
</feature>
<feature type="compositionally biased region" description="Basic and acidic residues" evidence="1">
    <location>
        <begin position="236"/>
        <end position="270"/>
    </location>
</feature>